<protein>
    <submittedName>
        <fullName evidence="3">Uncharacterized protein</fullName>
    </submittedName>
</protein>
<name>A0ABP7R8A7_9PSEU</name>
<keyword evidence="2" id="KW-0472">Membrane</keyword>
<comment type="caution">
    <text evidence="3">The sequence shown here is derived from an EMBL/GenBank/DDBJ whole genome shotgun (WGS) entry which is preliminary data.</text>
</comment>
<evidence type="ECO:0000313" key="4">
    <source>
        <dbReference type="Proteomes" id="UP001501747"/>
    </source>
</evidence>
<gene>
    <name evidence="3" type="ORF">GCM10022247_11300</name>
</gene>
<feature type="transmembrane region" description="Helical" evidence="2">
    <location>
        <begin position="53"/>
        <end position="70"/>
    </location>
</feature>
<keyword evidence="2" id="KW-0812">Transmembrane</keyword>
<dbReference type="Proteomes" id="UP001501747">
    <property type="component" value="Unassembled WGS sequence"/>
</dbReference>
<evidence type="ECO:0000256" key="2">
    <source>
        <dbReference type="SAM" id="Phobius"/>
    </source>
</evidence>
<organism evidence="3 4">
    <name type="scientific">Allokutzneria multivorans</name>
    <dbReference type="NCBI Taxonomy" id="1142134"/>
    <lineage>
        <taxon>Bacteria</taxon>
        <taxon>Bacillati</taxon>
        <taxon>Actinomycetota</taxon>
        <taxon>Actinomycetes</taxon>
        <taxon>Pseudonocardiales</taxon>
        <taxon>Pseudonocardiaceae</taxon>
        <taxon>Allokutzneria</taxon>
    </lineage>
</organism>
<feature type="region of interest" description="Disordered" evidence="1">
    <location>
        <begin position="1"/>
        <end position="45"/>
    </location>
</feature>
<keyword evidence="2" id="KW-1133">Transmembrane helix</keyword>
<sequence length="213" mass="22661">MTTPPHQPDRQGRLGYAQNGRPAFAPARAEDEGKPHFIPQQPAPKRRSFQARITVPLVVLALVLAGYFLIRGDAQKVAAGECVALAGGGADPTVSIVTCEDVRATYKVAKKLDDSDGTCPHGDYIEYWERTRRTGGLKLCLMANAREGDCFVVTGTGQDTDLVRAACAEAGAIRVVKAHDGRSDGALCGNPDSAWIYSEPATTYCLGKPDAGT</sequence>
<evidence type="ECO:0000313" key="3">
    <source>
        <dbReference type="EMBL" id="GAA3993649.1"/>
    </source>
</evidence>
<dbReference type="RefSeq" id="WP_344871439.1">
    <property type="nucleotide sequence ID" value="NZ_BAABAL010000005.1"/>
</dbReference>
<accession>A0ABP7R8A7</accession>
<reference evidence="4" key="1">
    <citation type="journal article" date="2019" name="Int. J. Syst. Evol. Microbiol.">
        <title>The Global Catalogue of Microorganisms (GCM) 10K type strain sequencing project: providing services to taxonomists for standard genome sequencing and annotation.</title>
        <authorList>
            <consortium name="The Broad Institute Genomics Platform"/>
            <consortium name="The Broad Institute Genome Sequencing Center for Infectious Disease"/>
            <person name="Wu L."/>
            <person name="Ma J."/>
        </authorList>
    </citation>
    <scope>NUCLEOTIDE SEQUENCE [LARGE SCALE GENOMIC DNA]</scope>
    <source>
        <strain evidence="4">JCM 17342</strain>
    </source>
</reference>
<dbReference type="EMBL" id="BAABAL010000005">
    <property type="protein sequence ID" value="GAA3993649.1"/>
    <property type="molecule type" value="Genomic_DNA"/>
</dbReference>
<proteinExistence type="predicted"/>
<keyword evidence="4" id="KW-1185">Reference proteome</keyword>
<evidence type="ECO:0000256" key="1">
    <source>
        <dbReference type="SAM" id="MobiDB-lite"/>
    </source>
</evidence>